<feature type="domain" description="Helicase C-terminal" evidence="10">
    <location>
        <begin position="217"/>
        <end position="378"/>
    </location>
</feature>
<dbReference type="InterPro" id="IPR044742">
    <property type="entry name" value="DEAD/DEAH_RhlB"/>
</dbReference>
<dbReference type="Pfam" id="PF00271">
    <property type="entry name" value="Helicase_C"/>
    <property type="match status" value="1"/>
</dbReference>
<dbReference type="InterPro" id="IPR050079">
    <property type="entry name" value="DEAD_box_RNA_helicase"/>
</dbReference>
<dbReference type="Gene3D" id="3.30.70.330">
    <property type="match status" value="1"/>
</dbReference>
<comment type="similarity">
    <text evidence="5 7">Belongs to the DEAD box helicase family.</text>
</comment>
<dbReference type="SMART" id="SM00487">
    <property type="entry name" value="DEXDc"/>
    <property type="match status" value="1"/>
</dbReference>
<evidence type="ECO:0000256" key="6">
    <source>
        <dbReference type="PROSITE-ProRule" id="PRU00552"/>
    </source>
</evidence>
<dbReference type="GO" id="GO:0003724">
    <property type="term" value="F:RNA helicase activity"/>
    <property type="evidence" value="ECO:0007669"/>
    <property type="project" value="InterPro"/>
</dbReference>
<feature type="region of interest" description="Disordered" evidence="8">
    <location>
        <begin position="538"/>
        <end position="583"/>
    </location>
</feature>
<dbReference type="AlphaFoldDB" id="A0A9D1TIS5"/>
<name>A0A9D1TIS5_9FIRM</name>
<dbReference type="PROSITE" id="PS51194">
    <property type="entry name" value="HELICASE_CTER"/>
    <property type="match status" value="1"/>
</dbReference>
<dbReference type="CDD" id="cd00268">
    <property type="entry name" value="DEADc"/>
    <property type="match status" value="1"/>
</dbReference>
<dbReference type="InterPro" id="IPR027417">
    <property type="entry name" value="P-loop_NTPase"/>
</dbReference>
<evidence type="ECO:0000313" key="13">
    <source>
        <dbReference type="Proteomes" id="UP000886808"/>
    </source>
</evidence>
<evidence type="ECO:0000256" key="8">
    <source>
        <dbReference type="SAM" id="MobiDB-lite"/>
    </source>
</evidence>
<evidence type="ECO:0000256" key="1">
    <source>
        <dbReference type="ARBA" id="ARBA00022741"/>
    </source>
</evidence>
<sequence>MSITTFSDLNLSEPILRALKDMGFSAPTEIQARAIPAILAGPDVIGKSHTGTGKTVAFGVPSVMCTEPTGETQVLILCPTRELAQQAEGEIRKICKYLEGIRVLAVYGGDPITSQIRQLKRGIEIVVGTPGRVMDLMRRHALDLTGLKIAVLDEADEMLNMGFREDIETILQSTPNERQTILFSATMPPEIMEITGEYQKDPVLIEAGSQTERTMDTIKQYYSEVPRGEKERALTLLLHAHQPKLSIIFCNTKKMVDELVRYLGEHGFQASALHGDMKQDMRTAVMNSFKSGRTPILIATDVAARGIDVDDVDTVYNFDIPQDFEYYIHRIGRTGRAGRSGCSYTLIDGPRQAAVVRSIERFTKAKIEQLPLPDYNTIANQRSQSLGDVIEGVLLEKANGIEQRFCVHSILEKLGQNGYSHEQIAEAALEHLLTQEMARIPEVKAPKMQKQKPLAALKEGCVRLRVSVGRNQKVAPNHIVAAIAEGTGISGKRIGKIQCFGDYSLVEVPEELSKRIVKDMVGMPVGGFNADIRMYQEDTNNKRSSKKSSQTGRNHHRNGHRTPPSHGHGRGKGNKHSKKGRKR</sequence>
<reference evidence="12" key="1">
    <citation type="journal article" date="2021" name="PeerJ">
        <title>Extensive microbial diversity within the chicken gut microbiome revealed by metagenomics and culture.</title>
        <authorList>
            <person name="Gilroy R."/>
            <person name="Ravi A."/>
            <person name="Getino M."/>
            <person name="Pursley I."/>
            <person name="Horton D.L."/>
            <person name="Alikhan N.F."/>
            <person name="Baker D."/>
            <person name="Gharbi K."/>
            <person name="Hall N."/>
            <person name="Watson M."/>
            <person name="Adriaenssens E.M."/>
            <person name="Foster-Nyarko E."/>
            <person name="Jarju S."/>
            <person name="Secka A."/>
            <person name="Antonio M."/>
            <person name="Oren A."/>
            <person name="Chaudhuri R.R."/>
            <person name="La Ragione R."/>
            <person name="Hildebrand F."/>
            <person name="Pallen M.J."/>
        </authorList>
    </citation>
    <scope>NUCLEOTIDE SEQUENCE</scope>
    <source>
        <strain evidence="12">CHK193-4272</strain>
    </source>
</reference>
<keyword evidence="1 7" id="KW-0547">Nucleotide-binding</keyword>
<keyword evidence="4 7" id="KW-0067">ATP-binding</keyword>
<dbReference type="Gene3D" id="3.40.50.300">
    <property type="entry name" value="P-loop containing nucleotide triphosphate hydrolases"/>
    <property type="match status" value="2"/>
</dbReference>
<feature type="domain" description="DEAD-box RNA helicase Q" evidence="11">
    <location>
        <begin position="4"/>
        <end position="32"/>
    </location>
</feature>
<dbReference type="GO" id="GO:0003676">
    <property type="term" value="F:nucleic acid binding"/>
    <property type="evidence" value="ECO:0007669"/>
    <property type="project" value="InterPro"/>
</dbReference>
<accession>A0A9D1TIS5</accession>
<evidence type="ECO:0000259" key="10">
    <source>
        <dbReference type="PROSITE" id="PS51194"/>
    </source>
</evidence>
<dbReference type="GO" id="GO:0005829">
    <property type="term" value="C:cytosol"/>
    <property type="evidence" value="ECO:0007669"/>
    <property type="project" value="TreeGrafter"/>
</dbReference>
<comment type="caution">
    <text evidence="12">The sequence shown here is derived from an EMBL/GenBank/DDBJ whole genome shotgun (WGS) entry which is preliminary data.</text>
</comment>
<dbReference type="SUPFAM" id="SSF52540">
    <property type="entry name" value="P-loop containing nucleoside triphosphate hydrolases"/>
    <property type="match status" value="1"/>
</dbReference>
<gene>
    <name evidence="12" type="ORF">H9746_07515</name>
</gene>
<dbReference type="PROSITE" id="PS51195">
    <property type="entry name" value="Q_MOTIF"/>
    <property type="match status" value="1"/>
</dbReference>
<feature type="domain" description="Helicase ATP-binding" evidence="9">
    <location>
        <begin position="35"/>
        <end position="205"/>
    </location>
</feature>
<dbReference type="InterPro" id="IPR014014">
    <property type="entry name" value="RNA_helicase_DEAD_Q_motif"/>
</dbReference>
<dbReference type="Pfam" id="PF03880">
    <property type="entry name" value="DbpA"/>
    <property type="match status" value="1"/>
</dbReference>
<evidence type="ECO:0000256" key="7">
    <source>
        <dbReference type="RuleBase" id="RU000492"/>
    </source>
</evidence>
<dbReference type="GO" id="GO:0005524">
    <property type="term" value="F:ATP binding"/>
    <property type="evidence" value="ECO:0007669"/>
    <property type="project" value="UniProtKB-KW"/>
</dbReference>
<evidence type="ECO:0000313" key="12">
    <source>
        <dbReference type="EMBL" id="HIV62671.1"/>
    </source>
</evidence>
<protein>
    <submittedName>
        <fullName evidence="12">DEAD/DEAH box helicase</fullName>
    </submittedName>
</protein>
<dbReference type="SMART" id="SM00490">
    <property type="entry name" value="HELICc"/>
    <property type="match status" value="1"/>
</dbReference>
<dbReference type="InterPro" id="IPR005580">
    <property type="entry name" value="DbpA/CsdA_RNA-bd_dom"/>
</dbReference>
<dbReference type="PROSITE" id="PS51192">
    <property type="entry name" value="HELICASE_ATP_BIND_1"/>
    <property type="match status" value="1"/>
</dbReference>
<dbReference type="EMBL" id="DXIE01000043">
    <property type="protein sequence ID" value="HIV62671.1"/>
    <property type="molecule type" value="Genomic_DNA"/>
</dbReference>
<dbReference type="InterPro" id="IPR011545">
    <property type="entry name" value="DEAD/DEAH_box_helicase_dom"/>
</dbReference>
<feature type="compositionally biased region" description="Basic residues" evidence="8">
    <location>
        <begin position="567"/>
        <end position="583"/>
    </location>
</feature>
<dbReference type="CDD" id="cd18787">
    <property type="entry name" value="SF2_C_DEAD"/>
    <property type="match status" value="1"/>
</dbReference>
<evidence type="ECO:0000259" key="9">
    <source>
        <dbReference type="PROSITE" id="PS51192"/>
    </source>
</evidence>
<dbReference type="Proteomes" id="UP000886808">
    <property type="component" value="Unassembled WGS sequence"/>
</dbReference>
<evidence type="ECO:0000256" key="5">
    <source>
        <dbReference type="ARBA" id="ARBA00038437"/>
    </source>
</evidence>
<evidence type="ECO:0000256" key="2">
    <source>
        <dbReference type="ARBA" id="ARBA00022801"/>
    </source>
</evidence>
<feature type="short sequence motif" description="Q motif" evidence="6">
    <location>
        <begin position="4"/>
        <end position="32"/>
    </location>
</feature>
<dbReference type="InterPro" id="IPR001650">
    <property type="entry name" value="Helicase_C-like"/>
</dbReference>
<reference evidence="12" key="2">
    <citation type="submission" date="2021-04" db="EMBL/GenBank/DDBJ databases">
        <authorList>
            <person name="Gilroy R."/>
        </authorList>
    </citation>
    <scope>NUCLEOTIDE SEQUENCE</scope>
    <source>
        <strain evidence="12">CHK193-4272</strain>
    </source>
</reference>
<dbReference type="InterPro" id="IPR014001">
    <property type="entry name" value="Helicase_ATP-bd"/>
</dbReference>
<dbReference type="PANTHER" id="PTHR47959:SF1">
    <property type="entry name" value="ATP-DEPENDENT RNA HELICASE DBPA"/>
    <property type="match status" value="1"/>
</dbReference>
<keyword evidence="3 7" id="KW-0347">Helicase</keyword>
<dbReference type="Pfam" id="PF00270">
    <property type="entry name" value="DEAD"/>
    <property type="match status" value="1"/>
</dbReference>
<dbReference type="GO" id="GO:0016787">
    <property type="term" value="F:hydrolase activity"/>
    <property type="evidence" value="ECO:0007669"/>
    <property type="project" value="UniProtKB-KW"/>
</dbReference>
<organism evidence="12 13">
    <name type="scientific">Candidatus Butyricicoccus avistercoris</name>
    <dbReference type="NCBI Taxonomy" id="2838518"/>
    <lineage>
        <taxon>Bacteria</taxon>
        <taxon>Bacillati</taxon>
        <taxon>Bacillota</taxon>
        <taxon>Clostridia</taxon>
        <taxon>Eubacteriales</taxon>
        <taxon>Butyricicoccaceae</taxon>
        <taxon>Butyricicoccus</taxon>
    </lineage>
</organism>
<keyword evidence="2 7" id="KW-0378">Hydrolase</keyword>
<evidence type="ECO:0000259" key="11">
    <source>
        <dbReference type="PROSITE" id="PS51195"/>
    </source>
</evidence>
<dbReference type="PROSITE" id="PS00039">
    <property type="entry name" value="DEAD_ATP_HELICASE"/>
    <property type="match status" value="1"/>
</dbReference>
<proteinExistence type="inferred from homology"/>
<dbReference type="InterPro" id="IPR012677">
    <property type="entry name" value="Nucleotide-bd_a/b_plait_sf"/>
</dbReference>
<dbReference type="InterPro" id="IPR000629">
    <property type="entry name" value="RNA-helicase_DEAD-box_CS"/>
</dbReference>
<evidence type="ECO:0000256" key="3">
    <source>
        <dbReference type="ARBA" id="ARBA00022806"/>
    </source>
</evidence>
<evidence type="ECO:0000256" key="4">
    <source>
        <dbReference type="ARBA" id="ARBA00022840"/>
    </source>
</evidence>
<dbReference type="PANTHER" id="PTHR47959">
    <property type="entry name" value="ATP-DEPENDENT RNA HELICASE RHLE-RELATED"/>
    <property type="match status" value="1"/>
</dbReference>